<proteinExistence type="predicted"/>
<dbReference type="AlphaFoldDB" id="A0A1D8NMV9"/>
<dbReference type="Proteomes" id="UP000182444">
    <property type="component" value="Chromosome 1F"/>
</dbReference>
<dbReference type="GeneID" id="94583911"/>
<name>A0A1D8NMV9_YARLL</name>
<sequence length="167" mass="18186">MLASHIPRGRGHVAQYQGLWSHDGRSPTSRRIPLLFPIPPPMPALVQLFLLTKPPIFAAAASPCHIPSSRASPPAHICRPHGPHCCRPNRCFLGLSCVCSASPILLFLVSSATSANRARKDNKTAASLSAPRSLLGSLSLSLSLGHRQMCISTWGRREMYIYTPRCE</sequence>
<evidence type="ECO:0000313" key="1">
    <source>
        <dbReference type="EMBL" id="AOW06972.1"/>
    </source>
</evidence>
<dbReference type="RefSeq" id="XP_068139426.1">
    <property type="nucleotide sequence ID" value="XM_068283325.1"/>
</dbReference>
<dbReference type="EMBL" id="CP017558">
    <property type="protein sequence ID" value="AOW06972.1"/>
    <property type="molecule type" value="Genomic_DNA"/>
</dbReference>
<accession>A0A1D8NMV9</accession>
<organism evidence="1 2">
    <name type="scientific">Yarrowia lipolytica</name>
    <name type="common">Candida lipolytica</name>
    <dbReference type="NCBI Taxonomy" id="4952"/>
    <lineage>
        <taxon>Eukaryota</taxon>
        <taxon>Fungi</taxon>
        <taxon>Dikarya</taxon>
        <taxon>Ascomycota</taxon>
        <taxon>Saccharomycotina</taxon>
        <taxon>Dipodascomycetes</taxon>
        <taxon>Dipodascales</taxon>
        <taxon>Dipodascales incertae sedis</taxon>
        <taxon>Yarrowia</taxon>
    </lineage>
</organism>
<reference evidence="1 2" key="1">
    <citation type="journal article" date="2016" name="PLoS ONE">
        <title>Sequence Assembly of Yarrowia lipolytica Strain W29/CLIB89 Shows Transposable Element Diversity.</title>
        <authorList>
            <person name="Magnan C."/>
            <person name="Yu J."/>
            <person name="Chang I."/>
            <person name="Jahn E."/>
            <person name="Kanomata Y."/>
            <person name="Wu J."/>
            <person name="Zeller M."/>
            <person name="Oakes M."/>
            <person name="Baldi P."/>
            <person name="Sandmeyer S."/>
        </authorList>
    </citation>
    <scope>NUCLEOTIDE SEQUENCE [LARGE SCALE GENOMIC DNA]</scope>
    <source>
        <strain evidence="2">CLIB89(W29)</strain>
    </source>
</reference>
<dbReference type="VEuPathDB" id="FungiDB:YALI1_F14656g"/>
<protein>
    <submittedName>
        <fullName evidence="1">Uncharacterized protein</fullName>
    </submittedName>
</protein>
<gene>
    <name evidence="1" type="ORF">YALI1_F14656g</name>
</gene>
<evidence type="ECO:0000313" key="2">
    <source>
        <dbReference type="Proteomes" id="UP000182444"/>
    </source>
</evidence>